<evidence type="ECO:0000256" key="4">
    <source>
        <dbReference type="RuleBase" id="RU367098"/>
    </source>
</evidence>
<protein>
    <recommendedName>
        <fullName evidence="4">Altered inheritance of mitochondria protein 11</fullName>
    </recommendedName>
</protein>
<dbReference type="PANTHER" id="PTHR39136">
    <property type="entry name" value="ALTERED INHERITANCE OF MITOCHONDRIA PROTEIN 11"/>
    <property type="match status" value="1"/>
</dbReference>
<dbReference type="GO" id="GO:0016020">
    <property type="term" value="C:membrane"/>
    <property type="evidence" value="ECO:0007669"/>
    <property type="project" value="UniProtKB-SubCell"/>
</dbReference>
<dbReference type="Proteomes" id="UP000001640">
    <property type="component" value="Chromosome 1"/>
</dbReference>
<dbReference type="PANTHER" id="PTHR39136:SF1">
    <property type="entry name" value="ALTERED INHERITANCE OF MITOCHONDRIA PROTEIN 11"/>
    <property type="match status" value="1"/>
</dbReference>
<dbReference type="GO" id="GO:0005739">
    <property type="term" value="C:mitochondrion"/>
    <property type="evidence" value="ECO:0007669"/>
    <property type="project" value="TreeGrafter"/>
</dbReference>
<name>G0V942_NAUCA</name>
<dbReference type="RefSeq" id="XP_003674371.1">
    <property type="nucleotide sequence ID" value="XM_003674323.1"/>
</dbReference>
<evidence type="ECO:0000256" key="2">
    <source>
        <dbReference type="ARBA" id="ARBA00022989"/>
    </source>
</evidence>
<dbReference type="OrthoDB" id="4088121at2759"/>
<dbReference type="InterPro" id="IPR038814">
    <property type="entry name" value="AIM11"/>
</dbReference>
<keyword evidence="6" id="KW-1185">Reference proteome</keyword>
<comment type="similarity">
    <text evidence="4">Belongs to the AIM11 family.</text>
</comment>
<evidence type="ECO:0000313" key="5">
    <source>
        <dbReference type="EMBL" id="CCC67992.1"/>
    </source>
</evidence>
<gene>
    <name evidence="5" type="primary">NCAS0A14340</name>
    <name evidence="4" type="synonym">AIM11</name>
    <name evidence="5" type="ordered locus">NCAS_0A14340</name>
</gene>
<dbReference type="AlphaFoldDB" id="G0V942"/>
<dbReference type="HOGENOM" id="CLU_118700_0_0_1"/>
<evidence type="ECO:0000256" key="3">
    <source>
        <dbReference type="ARBA" id="ARBA00023136"/>
    </source>
</evidence>
<sequence>MMETSAPSSINPNEITTKRRPKQAFRFFGATMFTLFVSKLVQKNIRSRKYRPLPFQSKRIRALTAARGEAASALLLATGITTGIAAMSIFGACWILNITTLDDFARRLNKWSGVDKTVLENLDNASDEITDASTQEFERQIEEYFGDKK</sequence>
<dbReference type="EMBL" id="HE576752">
    <property type="protein sequence ID" value="CCC67992.1"/>
    <property type="molecule type" value="Genomic_DNA"/>
</dbReference>
<evidence type="ECO:0000313" key="6">
    <source>
        <dbReference type="Proteomes" id="UP000001640"/>
    </source>
</evidence>
<accession>G0V942</accession>
<feature type="transmembrane region" description="Helical" evidence="4">
    <location>
        <begin position="73"/>
        <end position="97"/>
    </location>
</feature>
<dbReference type="InParanoid" id="G0V942"/>
<dbReference type="eggNOG" id="ENOG502SAK0">
    <property type="taxonomic scope" value="Eukaryota"/>
</dbReference>
<proteinExistence type="inferred from homology"/>
<keyword evidence="2 4" id="KW-1133">Transmembrane helix</keyword>
<dbReference type="GeneID" id="96901468"/>
<feature type="transmembrane region" description="Helical" evidence="4">
    <location>
        <begin position="24"/>
        <end position="41"/>
    </location>
</feature>
<evidence type="ECO:0000256" key="1">
    <source>
        <dbReference type="ARBA" id="ARBA00022692"/>
    </source>
</evidence>
<dbReference type="KEGG" id="ncs:NCAS_0A14340"/>
<keyword evidence="1 4" id="KW-0812">Transmembrane</keyword>
<keyword evidence="3 4" id="KW-0472">Membrane</keyword>
<reference key="2">
    <citation type="submission" date="2011-08" db="EMBL/GenBank/DDBJ databases">
        <title>Genome sequence of Naumovozyma castellii.</title>
        <authorList>
            <person name="Gordon J.L."/>
            <person name="Armisen D."/>
            <person name="Proux-Wera E."/>
            <person name="OhEigeartaigh S.S."/>
            <person name="Byrne K.P."/>
            <person name="Wolfe K.H."/>
        </authorList>
    </citation>
    <scope>NUCLEOTIDE SEQUENCE</scope>
    <source>
        <strain>Type strain:CBS 4309</strain>
    </source>
</reference>
<organism evidence="5 6">
    <name type="scientific">Naumovozyma castellii</name>
    <name type="common">Yeast</name>
    <name type="synonym">Saccharomyces castellii</name>
    <dbReference type="NCBI Taxonomy" id="27288"/>
    <lineage>
        <taxon>Eukaryota</taxon>
        <taxon>Fungi</taxon>
        <taxon>Dikarya</taxon>
        <taxon>Ascomycota</taxon>
        <taxon>Saccharomycotina</taxon>
        <taxon>Saccharomycetes</taxon>
        <taxon>Saccharomycetales</taxon>
        <taxon>Saccharomycetaceae</taxon>
        <taxon>Naumovozyma</taxon>
    </lineage>
</organism>
<reference evidence="6" key="1">
    <citation type="journal article" date="2011" name="Proc. Natl. Acad. Sci. U.S.A.">
        <title>Evolutionary erosion of yeast sex chromosomes by mating-type switching accidents.</title>
        <authorList>
            <person name="Gordon J.L."/>
            <person name="Armisen D."/>
            <person name="Proux-Wera E."/>
            <person name="Oheigeartaigh S.S."/>
            <person name="Byrne K.P."/>
            <person name="Wolfe K.H."/>
        </authorList>
    </citation>
    <scope>NUCLEOTIDE SEQUENCE [LARGE SCALE GENOMIC DNA]</scope>
    <source>
        <strain evidence="6">ATCC 76901 / BCRC 22586 / CBS 4309 / NBRC 1992 / NRRL Y-12630</strain>
    </source>
</reference>
<comment type="subcellular location">
    <subcellularLocation>
        <location evidence="4">Membrane</location>
        <topology evidence="4">Multi-pass membrane protein</topology>
    </subcellularLocation>
</comment>